<proteinExistence type="predicted"/>
<dbReference type="FunCoup" id="A0A7M7G108">
    <property type="interactions" value="855"/>
</dbReference>
<dbReference type="PROSITE" id="PS00028">
    <property type="entry name" value="ZINC_FINGER_C2H2_1"/>
    <property type="match status" value="1"/>
</dbReference>
<dbReference type="InterPro" id="IPR013087">
    <property type="entry name" value="Znf_C2H2_type"/>
</dbReference>
<sequence length="379" mass="43494">MAYLGKVKPVDFVKAKKKNLESLQARRSYDQEIKGKQEIAGKEAREFYESLIAESPSSQKKSSDSTLEDDGDRYCQKKPETGNKRVKYKSSKSKLPASDSPGTNSLTNSVHKPRSEQGIHLLLRLCQEGNLGEIRKIVKEGNSNLDDADRFGWNALMCAAYSGHVDVVKYLGRKHPAGLTHRNKQGQTVLELAQRAGHDDVVESLEQMERKEHRFDRRTRNIEGYSQSRQPVWCEKCESEFKDEIRTHRHSTAHLFSCGHGPRPTHYHLPESNRGFQMMLHEGWDKEKGLGKEGEGQKFPVKTILKRDREGLGSADSDVRPRITHFKPFDTDAVKRPKKEKNERKKAVAVEDTNRTRYSKSHRHKAMEIDFRMSFHTQP</sequence>
<evidence type="ECO:0000313" key="3">
    <source>
        <dbReference type="EnsemblMetazoa" id="XP_001198233"/>
    </source>
</evidence>
<dbReference type="GeneID" id="762559"/>
<evidence type="ECO:0000259" key="2">
    <source>
        <dbReference type="PROSITE" id="PS50174"/>
    </source>
</evidence>
<dbReference type="PANTHER" id="PTHR20923">
    <property type="entry name" value="BAT4 PROTEIN-RELATED"/>
    <property type="match status" value="1"/>
</dbReference>
<dbReference type="PROSITE" id="PS50174">
    <property type="entry name" value="G_PATCH"/>
    <property type="match status" value="1"/>
</dbReference>
<feature type="region of interest" description="Disordered" evidence="1">
    <location>
        <begin position="50"/>
        <end position="114"/>
    </location>
</feature>
<dbReference type="Pfam" id="PF01585">
    <property type="entry name" value="G-patch"/>
    <property type="match status" value="1"/>
</dbReference>
<dbReference type="GO" id="GO:0003676">
    <property type="term" value="F:nucleic acid binding"/>
    <property type="evidence" value="ECO:0007669"/>
    <property type="project" value="InterPro"/>
</dbReference>
<dbReference type="PANTHER" id="PTHR20923:SF1">
    <property type="entry name" value="G PATCH DOMAIN AND ANKYRIN REPEAT-CONTAINING PROTEIN 1"/>
    <property type="match status" value="1"/>
</dbReference>
<evidence type="ECO:0000313" key="4">
    <source>
        <dbReference type="Proteomes" id="UP000007110"/>
    </source>
</evidence>
<dbReference type="KEGG" id="spu:762559"/>
<feature type="compositionally biased region" description="Basic and acidic residues" evidence="1">
    <location>
        <begin position="72"/>
        <end position="83"/>
    </location>
</feature>
<dbReference type="InterPro" id="IPR002110">
    <property type="entry name" value="Ankyrin_rpt"/>
</dbReference>
<dbReference type="InterPro" id="IPR000467">
    <property type="entry name" value="G_patch_dom"/>
</dbReference>
<name>A0A7M7G108_STRPU</name>
<feature type="compositionally biased region" description="Polar residues" evidence="1">
    <location>
        <begin position="100"/>
        <end position="110"/>
    </location>
</feature>
<dbReference type="InterPro" id="IPR036770">
    <property type="entry name" value="Ankyrin_rpt-contain_sf"/>
</dbReference>
<dbReference type="InParanoid" id="A0A7M7G108"/>
<accession>A0A7M7G108</accession>
<reference evidence="3" key="2">
    <citation type="submission" date="2021-01" db="UniProtKB">
        <authorList>
            <consortium name="EnsemblMetazoa"/>
        </authorList>
    </citation>
    <scope>IDENTIFICATION</scope>
</reference>
<organism evidence="3 4">
    <name type="scientific">Strongylocentrotus purpuratus</name>
    <name type="common">Purple sea urchin</name>
    <dbReference type="NCBI Taxonomy" id="7668"/>
    <lineage>
        <taxon>Eukaryota</taxon>
        <taxon>Metazoa</taxon>
        <taxon>Echinodermata</taxon>
        <taxon>Eleutherozoa</taxon>
        <taxon>Echinozoa</taxon>
        <taxon>Echinoidea</taxon>
        <taxon>Euechinoidea</taxon>
        <taxon>Echinacea</taxon>
        <taxon>Camarodonta</taxon>
        <taxon>Echinidea</taxon>
        <taxon>Strongylocentrotidae</taxon>
        <taxon>Strongylocentrotus</taxon>
    </lineage>
</organism>
<dbReference type="AlphaFoldDB" id="A0A7M7G108"/>
<feature type="domain" description="G-patch" evidence="2">
    <location>
        <begin position="271"/>
        <end position="317"/>
    </location>
</feature>
<dbReference type="InterPro" id="IPR039146">
    <property type="entry name" value="GPANK1"/>
</dbReference>
<dbReference type="OrthoDB" id="4735278at2759"/>
<feature type="compositionally biased region" description="Basic and acidic residues" evidence="1">
    <location>
        <begin position="329"/>
        <end position="355"/>
    </location>
</feature>
<keyword evidence="4" id="KW-1185">Reference proteome</keyword>
<protein>
    <recommendedName>
        <fullName evidence="2">G-patch domain-containing protein</fullName>
    </recommendedName>
</protein>
<dbReference type="RefSeq" id="XP_001198233.3">
    <property type="nucleotide sequence ID" value="XM_001198233.4"/>
</dbReference>
<dbReference type="SMART" id="SM00443">
    <property type="entry name" value="G_patch"/>
    <property type="match status" value="1"/>
</dbReference>
<feature type="region of interest" description="Disordered" evidence="1">
    <location>
        <begin position="329"/>
        <end position="379"/>
    </location>
</feature>
<evidence type="ECO:0000256" key="1">
    <source>
        <dbReference type="SAM" id="MobiDB-lite"/>
    </source>
</evidence>
<reference evidence="4" key="1">
    <citation type="submission" date="2015-02" db="EMBL/GenBank/DDBJ databases">
        <title>Genome sequencing for Strongylocentrotus purpuratus.</title>
        <authorList>
            <person name="Murali S."/>
            <person name="Liu Y."/>
            <person name="Vee V."/>
            <person name="English A."/>
            <person name="Wang M."/>
            <person name="Skinner E."/>
            <person name="Han Y."/>
            <person name="Muzny D.M."/>
            <person name="Worley K.C."/>
            <person name="Gibbs R.A."/>
        </authorList>
    </citation>
    <scope>NUCLEOTIDE SEQUENCE</scope>
</reference>
<dbReference type="SUPFAM" id="SSF48403">
    <property type="entry name" value="Ankyrin repeat"/>
    <property type="match status" value="1"/>
</dbReference>
<dbReference type="Proteomes" id="UP000007110">
    <property type="component" value="Unassembled WGS sequence"/>
</dbReference>
<dbReference type="Gene3D" id="1.25.40.20">
    <property type="entry name" value="Ankyrin repeat-containing domain"/>
    <property type="match status" value="1"/>
</dbReference>
<dbReference type="Pfam" id="PF12796">
    <property type="entry name" value="Ank_2"/>
    <property type="match status" value="1"/>
</dbReference>
<dbReference type="EnsemblMetazoa" id="XM_001198233">
    <property type="protein sequence ID" value="XP_001198233"/>
    <property type="gene ID" value="LOC762559"/>
</dbReference>
<dbReference type="OMA" id="QGWDQEH"/>